<proteinExistence type="predicted"/>
<dbReference type="CDD" id="cd00371">
    <property type="entry name" value="HMA"/>
    <property type="match status" value="1"/>
</dbReference>
<dbReference type="Proteomes" id="UP000307968">
    <property type="component" value="Chromosome"/>
</dbReference>
<dbReference type="Pfam" id="PF00403">
    <property type="entry name" value="HMA"/>
    <property type="match status" value="1"/>
</dbReference>
<dbReference type="Gene3D" id="3.30.70.100">
    <property type="match status" value="1"/>
</dbReference>
<dbReference type="Proteomes" id="UP000281904">
    <property type="component" value="Chromosome"/>
</dbReference>
<dbReference type="AlphaFoldDB" id="A0A140F091"/>
<keyword evidence="3" id="KW-0378">Hydrolase</keyword>
<dbReference type="SUPFAM" id="SSF55008">
    <property type="entry name" value="HMA, heavy metal-associated domain"/>
    <property type="match status" value="1"/>
</dbReference>
<keyword evidence="9" id="KW-1185">Reference proteome</keyword>
<dbReference type="EMBL" id="JADULK010000007">
    <property type="protein sequence ID" value="MBH1930923.1"/>
    <property type="molecule type" value="Genomic_DNA"/>
</dbReference>
<evidence type="ECO:0000313" key="9">
    <source>
        <dbReference type="Proteomes" id="UP000624159"/>
    </source>
</evidence>
<evidence type="ECO:0000313" key="3">
    <source>
        <dbReference type="EMBL" id="VEA72247.1"/>
    </source>
</evidence>
<organism evidence="3 6">
    <name type="scientific">Serratia rubidaea</name>
    <name type="common">Serratia marinorubra</name>
    <dbReference type="NCBI Taxonomy" id="61652"/>
    <lineage>
        <taxon>Bacteria</taxon>
        <taxon>Pseudomonadati</taxon>
        <taxon>Pseudomonadota</taxon>
        <taxon>Gammaproteobacteria</taxon>
        <taxon>Enterobacterales</taxon>
        <taxon>Yersiniaceae</taxon>
        <taxon>Serratia</taxon>
    </lineage>
</organism>
<name>A0A140F091_SERRU</name>
<dbReference type="InterPro" id="IPR036163">
    <property type="entry name" value="HMA_dom_sf"/>
</dbReference>
<evidence type="ECO:0000313" key="5">
    <source>
        <dbReference type="EMBL" id="VTP60831.1"/>
    </source>
</evidence>
<dbReference type="EMBL" id="LR134493">
    <property type="protein sequence ID" value="VEI61400.1"/>
    <property type="molecule type" value="Genomic_DNA"/>
</dbReference>
<dbReference type="EC" id="3.6.3.-" evidence="3"/>
<dbReference type="GO" id="GO:0046872">
    <property type="term" value="F:metal ion binding"/>
    <property type="evidence" value="ECO:0007669"/>
    <property type="project" value="InterPro"/>
</dbReference>
<dbReference type="RefSeq" id="WP_015671250.1">
    <property type="nucleotide sequence ID" value="NZ_JADULK010000007.1"/>
</dbReference>
<dbReference type="Proteomes" id="UP000624159">
    <property type="component" value="Unassembled WGS sequence"/>
</dbReference>
<dbReference type="Proteomes" id="UP000271603">
    <property type="component" value="Chromosome"/>
</dbReference>
<evidence type="ECO:0000313" key="6">
    <source>
        <dbReference type="Proteomes" id="UP000271603"/>
    </source>
</evidence>
<dbReference type="PROSITE" id="PS50846">
    <property type="entry name" value="HMA_2"/>
    <property type="match status" value="1"/>
</dbReference>
<protein>
    <submittedName>
        <fullName evidence="2">Cation transporter</fullName>
    </submittedName>
    <submittedName>
        <fullName evidence="3">Copper-exporting P-type ATPase A</fullName>
        <ecNumber evidence="3">3.6.3.-</ecNumber>
    </submittedName>
</protein>
<sequence>MSHTTVLTLQGLTCSHCVGHTRKALEAVPGVTAADVTLEQATITGDAAPQALIGAVEQAGYHAQLAG</sequence>
<gene>
    <name evidence="3" type="primary">copA</name>
    <name evidence="2" type="ORF">I5U13_14805</name>
    <name evidence="4" type="ORF">NCTC10036_00380</name>
    <name evidence="5" type="ORF">NCTC12971_01323</name>
    <name evidence="3" type="ORF">NCTC9419_03844</name>
</gene>
<dbReference type="STRING" id="61652.AXX16_4028"/>
<dbReference type="GO" id="GO:0016787">
    <property type="term" value="F:hydrolase activity"/>
    <property type="evidence" value="ECO:0007669"/>
    <property type="project" value="UniProtKB-KW"/>
</dbReference>
<dbReference type="EMBL" id="LR134155">
    <property type="protein sequence ID" value="VEA72247.1"/>
    <property type="molecule type" value="Genomic_DNA"/>
</dbReference>
<accession>A0A140F091</accession>
<evidence type="ECO:0000313" key="4">
    <source>
        <dbReference type="EMBL" id="VEI61400.1"/>
    </source>
</evidence>
<evidence type="ECO:0000313" key="7">
    <source>
        <dbReference type="Proteomes" id="UP000281904"/>
    </source>
</evidence>
<reference evidence="6 7" key="1">
    <citation type="submission" date="2018-12" db="EMBL/GenBank/DDBJ databases">
        <authorList>
            <consortium name="Pathogen Informatics"/>
        </authorList>
    </citation>
    <scope>NUCLEOTIDE SEQUENCE [LARGE SCALE GENOMIC DNA]</scope>
    <source>
        <strain evidence="4 7">NCTC10036</strain>
        <strain evidence="5 8">NCTC12971</strain>
        <strain evidence="3 6">NCTC9419</strain>
    </source>
</reference>
<dbReference type="InterPro" id="IPR006121">
    <property type="entry name" value="HMA_dom"/>
</dbReference>
<evidence type="ECO:0000313" key="2">
    <source>
        <dbReference type="EMBL" id="MBH1930923.1"/>
    </source>
</evidence>
<feature type="domain" description="HMA" evidence="1">
    <location>
        <begin position="3"/>
        <end position="64"/>
    </location>
</feature>
<reference evidence="2 9" key="2">
    <citation type="submission" date="2020-11" db="EMBL/GenBank/DDBJ databases">
        <title>Enhanced detection system for hospital associated transmission using whole genome sequencing surveillance.</title>
        <authorList>
            <person name="Harrison L.H."/>
            <person name="Van Tyne D."/>
            <person name="Marsh J.W."/>
            <person name="Griffith M.P."/>
            <person name="Snyder D.J."/>
            <person name="Cooper V.S."/>
            <person name="Mustapha M."/>
        </authorList>
    </citation>
    <scope>NUCLEOTIDE SEQUENCE [LARGE SCALE GENOMIC DNA]</scope>
    <source>
        <strain evidence="2 9">SER00230</strain>
    </source>
</reference>
<dbReference type="KEGG" id="srz:AXX16_4028"/>
<evidence type="ECO:0000313" key="8">
    <source>
        <dbReference type="Proteomes" id="UP000307968"/>
    </source>
</evidence>
<evidence type="ECO:0000259" key="1">
    <source>
        <dbReference type="PROSITE" id="PS50846"/>
    </source>
</evidence>
<dbReference type="EMBL" id="LR590463">
    <property type="protein sequence ID" value="VTP60831.1"/>
    <property type="molecule type" value="Genomic_DNA"/>
</dbReference>